<evidence type="ECO:0000256" key="1">
    <source>
        <dbReference type="SAM" id="MobiDB-lite"/>
    </source>
</evidence>
<dbReference type="EMBL" id="JARBHB010000003">
    <property type="protein sequence ID" value="KAJ8889905.1"/>
    <property type="molecule type" value="Genomic_DNA"/>
</dbReference>
<sequence>MGKLTRQMYIHKSLHALWLQRKQTELTPMIKYGCIGKLTRQMYIHKSLHALWLQRKQTELTPMIKYGCMEKLTRQMYIHKSLHDLWLQSKRSKVTTCFLPWRSWFYSRRSCPRFRHVGIVSDDAAGRLVFSGISRFPALSFRRCSMLISLPPHRLSRRFHVEKEPAPKEISKIDPNRIICWKTFPVHEGKADNTALQCRVTGANVKKKIKTHVALRHTFIALDYKNVEWLTPAAQNVHRPPVRRLRRVASWSIATACEVGLRPRSVVHPTLQAAPHDEVQRGEVRITRRPTRPIQLSGNAVFRYAVTVLPKSCCSYIRWRTSNGTSSNNTGRVLTRTSLPRVLIAAVGDALTGGRRDAGRQRAIYATPALATPLSSVQSHDRWYVVLLRSRPVQPRHAGDTHAPVFVAGRLLSPSNTGTPWRTSYDEALGGLGITDDTPPPHDAHCRYRIRTRTPNPCTLLVCLADPPPGVILKFPNVTGPRCNPNKLPHVRVIEPWYSDTTVQLWYNTEIAGGVPYEESFSRDNDQLRSMVVARRGVALFSTKSMLRITQWHSSVLQGHGVKVDVVCIRYHGGSLDFFKFIQGHRVKGPDPGHLAWSHSYQSLESLIPVSVSGQNGKLQNRSLNIPKSKPLPGTEGPEMPYMFVADEASFLSRNMRRTYSVTRPVIEPGSPWWEANRLTTQPPVAPSIVENQRLTWGRRSVLGSSCGEHCTQSGRTVAQAHSSYVRTHSYQLSPRREELRFRKDTICIDAWRPERAQWLISSAGSRIVINDSTRIGEDLGSTTGRSDFLFEEFSEIAPCECTSWSIPFLFLIEKGDPFSNIVSIIKWIAPAQSDGGAEPKPAGCHVVSSPDHHLHTTAQDPPLPLDCTVFHCNEHPKAAFIVSFDRGVYKLEFILNGRWFPSPMIPESS</sequence>
<keyword evidence="3" id="KW-1185">Reference proteome</keyword>
<gene>
    <name evidence="2" type="ORF">PR048_009410</name>
</gene>
<reference evidence="2 3" key="1">
    <citation type="submission" date="2023-02" db="EMBL/GenBank/DDBJ databases">
        <title>LHISI_Scaffold_Assembly.</title>
        <authorList>
            <person name="Stuart O.P."/>
            <person name="Cleave R."/>
            <person name="Magrath M.J.L."/>
            <person name="Mikheyev A.S."/>
        </authorList>
    </citation>
    <scope>NUCLEOTIDE SEQUENCE [LARGE SCALE GENOMIC DNA]</scope>
    <source>
        <strain evidence="2">Daus_M_001</strain>
        <tissue evidence="2">Leg muscle</tissue>
    </source>
</reference>
<comment type="caution">
    <text evidence="2">The sequence shown here is derived from an EMBL/GenBank/DDBJ whole genome shotgun (WGS) entry which is preliminary data.</text>
</comment>
<accession>A0ABQ9HZV6</accession>
<evidence type="ECO:0000313" key="3">
    <source>
        <dbReference type="Proteomes" id="UP001159363"/>
    </source>
</evidence>
<feature type="region of interest" description="Disordered" evidence="1">
    <location>
        <begin position="619"/>
        <end position="639"/>
    </location>
</feature>
<name>A0ABQ9HZV6_9NEOP</name>
<evidence type="ECO:0000313" key="2">
    <source>
        <dbReference type="EMBL" id="KAJ8889905.1"/>
    </source>
</evidence>
<dbReference type="Proteomes" id="UP001159363">
    <property type="component" value="Chromosome 3"/>
</dbReference>
<organism evidence="2 3">
    <name type="scientific">Dryococelus australis</name>
    <dbReference type="NCBI Taxonomy" id="614101"/>
    <lineage>
        <taxon>Eukaryota</taxon>
        <taxon>Metazoa</taxon>
        <taxon>Ecdysozoa</taxon>
        <taxon>Arthropoda</taxon>
        <taxon>Hexapoda</taxon>
        <taxon>Insecta</taxon>
        <taxon>Pterygota</taxon>
        <taxon>Neoptera</taxon>
        <taxon>Polyneoptera</taxon>
        <taxon>Phasmatodea</taxon>
        <taxon>Verophasmatodea</taxon>
        <taxon>Anareolatae</taxon>
        <taxon>Phasmatidae</taxon>
        <taxon>Eurycanthinae</taxon>
        <taxon>Dryococelus</taxon>
    </lineage>
</organism>
<proteinExistence type="predicted"/>
<protein>
    <submittedName>
        <fullName evidence="2">Uncharacterized protein</fullName>
    </submittedName>
</protein>